<dbReference type="KEGG" id="stcm:SCMC78_23020"/>
<evidence type="ECO:0008006" key="2">
    <source>
        <dbReference type="Google" id="ProtNLM"/>
    </source>
</evidence>
<organism evidence="1">
    <name type="scientific">Streptomyces sp. CMC78</name>
    <dbReference type="NCBI Taxonomy" id="3231512"/>
    <lineage>
        <taxon>Bacteria</taxon>
        <taxon>Bacillati</taxon>
        <taxon>Actinomycetota</taxon>
        <taxon>Actinomycetes</taxon>
        <taxon>Kitasatosporales</taxon>
        <taxon>Streptomycetaceae</taxon>
        <taxon>Streptomyces</taxon>
    </lineage>
</organism>
<reference evidence="1" key="1">
    <citation type="submission" date="2024-07" db="EMBL/GenBank/DDBJ databases">
        <title>Complete genome sequences of cellulolytic bacteria, Kitasatospora sp. CMC57 and Streptomyces sp. CMC78, isolated from Japanese agricultural soil.</title>
        <authorList>
            <person name="Hashimoto T."/>
            <person name="Ito M."/>
            <person name="Iwamoto M."/>
            <person name="Fukahori D."/>
            <person name="Shoda T."/>
            <person name="Sakoda M."/>
            <person name="Morohoshi T."/>
            <person name="Mitsuboshi M."/>
            <person name="Nishizawa T."/>
        </authorList>
    </citation>
    <scope>NUCLEOTIDE SEQUENCE</scope>
    <source>
        <strain evidence="1">CMC78</strain>
    </source>
</reference>
<sequence>MPDGPRLSAVVMTHPDRIDHARALVRAHPELGLRVVVDPDPAGPPTALRTARLAWSAVAAGATHHLVIQDDVTLCPDFLPHLLAAVRSRPEGALSFFTHWGSHLSYAVRLAALEDLSWTEAVGTYLPTVALLMPAQAAAVVAAGIGEAGTRHDDVAVRRVLGANGVPAYVSVRGLVQERGLPSLVGHGGHGLRHNVCFPPPGAPAAWGSAALRPSLLPYFDAADGRIRACRWDEADRMRGRRTDLAAELTDSGFPPELLHDSLRSHLARRDVRTGLEPALDRTTLHRLWSVAHLLGAVTSGPLRDLGPEAEAALDTLGMGALRLRVPMERLNVLRPALSDLVRAGVRAGSGARADAGGAAVS</sequence>
<gene>
    <name evidence="1" type="ORF">SCMC78_23020</name>
</gene>
<dbReference type="EMBL" id="AP035884">
    <property type="protein sequence ID" value="BFP52495.1"/>
    <property type="molecule type" value="Genomic_DNA"/>
</dbReference>
<name>A0AB33KLM2_9ACTN</name>
<protein>
    <recommendedName>
        <fullName evidence="2">Glycosyltransferase 2-like domain-containing protein</fullName>
    </recommendedName>
</protein>
<accession>A0AB33KLM2</accession>
<proteinExistence type="predicted"/>
<dbReference type="AlphaFoldDB" id="A0AB33KLM2"/>
<evidence type="ECO:0000313" key="1">
    <source>
        <dbReference type="EMBL" id="BFP52495.1"/>
    </source>
</evidence>